<protein>
    <submittedName>
        <fullName evidence="1">Uncharacterized protein</fullName>
    </submittedName>
</protein>
<gene>
    <name evidence="1" type="ORF">L2E82_12485</name>
</gene>
<evidence type="ECO:0000313" key="1">
    <source>
        <dbReference type="EMBL" id="KAI3782438.1"/>
    </source>
</evidence>
<reference evidence="1 2" key="2">
    <citation type="journal article" date="2022" name="Mol. Ecol. Resour.">
        <title>The genomes of chicory, endive, great burdock and yacon provide insights into Asteraceae paleo-polyploidization history and plant inulin production.</title>
        <authorList>
            <person name="Fan W."/>
            <person name="Wang S."/>
            <person name="Wang H."/>
            <person name="Wang A."/>
            <person name="Jiang F."/>
            <person name="Liu H."/>
            <person name="Zhao H."/>
            <person name="Xu D."/>
            <person name="Zhang Y."/>
        </authorList>
    </citation>
    <scope>NUCLEOTIDE SEQUENCE [LARGE SCALE GENOMIC DNA]</scope>
    <source>
        <strain evidence="2">cv. Punajuju</strain>
        <tissue evidence="1">Leaves</tissue>
    </source>
</reference>
<proteinExistence type="predicted"/>
<organism evidence="1 2">
    <name type="scientific">Cichorium intybus</name>
    <name type="common">Chicory</name>
    <dbReference type="NCBI Taxonomy" id="13427"/>
    <lineage>
        <taxon>Eukaryota</taxon>
        <taxon>Viridiplantae</taxon>
        <taxon>Streptophyta</taxon>
        <taxon>Embryophyta</taxon>
        <taxon>Tracheophyta</taxon>
        <taxon>Spermatophyta</taxon>
        <taxon>Magnoliopsida</taxon>
        <taxon>eudicotyledons</taxon>
        <taxon>Gunneridae</taxon>
        <taxon>Pentapetalae</taxon>
        <taxon>asterids</taxon>
        <taxon>campanulids</taxon>
        <taxon>Asterales</taxon>
        <taxon>Asteraceae</taxon>
        <taxon>Cichorioideae</taxon>
        <taxon>Cichorieae</taxon>
        <taxon>Cichoriinae</taxon>
        <taxon>Cichorium</taxon>
    </lineage>
</organism>
<dbReference type="Proteomes" id="UP001055811">
    <property type="component" value="Linkage Group LG02"/>
</dbReference>
<evidence type="ECO:0000313" key="2">
    <source>
        <dbReference type="Proteomes" id="UP001055811"/>
    </source>
</evidence>
<accession>A0ACB9GG29</accession>
<dbReference type="EMBL" id="CM042010">
    <property type="protein sequence ID" value="KAI3782438.1"/>
    <property type="molecule type" value="Genomic_DNA"/>
</dbReference>
<keyword evidence="2" id="KW-1185">Reference proteome</keyword>
<name>A0ACB9GG29_CICIN</name>
<sequence>MLAARIAAMAMGLSFKDLVLLWHDLSVVNLLIEIMYNDDSADFHMAFVPSCRYGGWMHERFYILRKLVLYTVSGNIFPEFILSAVMQYLSASFCCFQAY</sequence>
<comment type="caution">
    <text evidence="1">The sequence shown here is derived from an EMBL/GenBank/DDBJ whole genome shotgun (WGS) entry which is preliminary data.</text>
</comment>
<reference evidence="2" key="1">
    <citation type="journal article" date="2022" name="Mol. Ecol. Resour.">
        <title>The genomes of chicory, endive, great burdock and yacon provide insights into Asteraceae palaeo-polyploidization history and plant inulin production.</title>
        <authorList>
            <person name="Fan W."/>
            <person name="Wang S."/>
            <person name="Wang H."/>
            <person name="Wang A."/>
            <person name="Jiang F."/>
            <person name="Liu H."/>
            <person name="Zhao H."/>
            <person name="Xu D."/>
            <person name="Zhang Y."/>
        </authorList>
    </citation>
    <scope>NUCLEOTIDE SEQUENCE [LARGE SCALE GENOMIC DNA]</scope>
    <source>
        <strain evidence="2">cv. Punajuju</strain>
    </source>
</reference>